<gene>
    <name evidence="1" type="ORF">PSACC_00846</name>
</gene>
<evidence type="ECO:0000313" key="2">
    <source>
        <dbReference type="Proteomes" id="UP000240830"/>
    </source>
</evidence>
<organism evidence="1 2">
    <name type="scientific">Paramicrosporidium saccamoebae</name>
    <dbReference type="NCBI Taxonomy" id="1246581"/>
    <lineage>
        <taxon>Eukaryota</taxon>
        <taxon>Fungi</taxon>
        <taxon>Fungi incertae sedis</taxon>
        <taxon>Cryptomycota</taxon>
        <taxon>Cryptomycota incertae sedis</taxon>
        <taxon>Paramicrosporidium</taxon>
    </lineage>
</organism>
<comment type="caution">
    <text evidence="1">The sequence shown here is derived from an EMBL/GenBank/DDBJ whole genome shotgun (WGS) entry which is preliminary data.</text>
</comment>
<accession>A0A2H9TNN7</accession>
<proteinExistence type="predicted"/>
<keyword evidence="2" id="KW-1185">Reference proteome</keyword>
<reference evidence="1 2" key="1">
    <citation type="submission" date="2016-10" db="EMBL/GenBank/DDBJ databases">
        <title>The genome of Paramicrosporidium saccamoebae is the missing link in understanding Cryptomycota and Microsporidia evolution.</title>
        <authorList>
            <person name="Quandt C.A."/>
            <person name="Beaudet D."/>
            <person name="Corsaro D."/>
            <person name="Michel R."/>
            <person name="Corradi N."/>
            <person name="James T."/>
        </authorList>
    </citation>
    <scope>NUCLEOTIDE SEQUENCE [LARGE SCALE GENOMIC DNA]</scope>
    <source>
        <strain evidence="1 2">KSL3</strain>
    </source>
</reference>
<sequence>MDHLDKQVVPKLKYILAQAIDTQRPSLVLRAILLIAILVKGIHPLPSDLEPFLADRLKRLGRSMASEDYTHMSGYSQLVDTVRSISIPVSDNVLWRELSRLQARLTTN</sequence>
<name>A0A2H9TNN7_9FUNG</name>
<dbReference type="EMBL" id="MTSL01000065">
    <property type="protein sequence ID" value="PJF19346.1"/>
    <property type="molecule type" value="Genomic_DNA"/>
</dbReference>
<dbReference type="Proteomes" id="UP000240830">
    <property type="component" value="Unassembled WGS sequence"/>
</dbReference>
<evidence type="ECO:0000313" key="1">
    <source>
        <dbReference type="EMBL" id="PJF19346.1"/>
    </source>
</evidence>
<dbReference type="AlphaFoldDB" id="A0A2H9TNN7"/>
<protein>
    <submittedName>
        <fullName evidence="1">Uncharacterized protein</fullName>
    </submittedName>
</protein>